<dbReference type="PANTHER" id="PTHR33539:SF1">
    <property type="entry name" value="UPF0764 PROTEIN C16ORF89"/>
    <property type="match status" value="1"/>
</dbReference>
<proteinExistence type="predicted"/>
<dbReference type="GO" id="GO:0005829">
    <property type="term" value="C:cytosol"/>
    <property type="evidence" value="ECO:0007669"/>
    <property type="project" value="TreeGrafter"/>
</dbReference>
<reference evidence="1" key="1">
    <citation type="journal article" date="2021" name="Genome Biol. Evol.">
        <title>A High-Quality Reference Genome for a Parasitic Bivalve with Doubly Uniparental Inheritance (Bivalvia: Unionida).</title>
        <authorList>
            <person name="Smith C.H."/>
        </authorList>
    </citation>
    <scope>NUCLEOTIDE SEQUENCE</scope>
    <source>
        <strain evidence="1">CHS0354</strain>
    </source>
</reference>
<dbReference type="PANTHER" id="PTHR33539">
    <property type="entry name" value="UPF0764 PROTEIN C16ORF89"/>
    <property type="match status" value="1"/>
</dbReference>
<evidence type="ECO:0000313" key="1">
    <source>
        <dbReference type="EMBL" id="KAK3598322.1"/>
    </source>
</evidence>
<reference evidence="1" key="3">
    <citation type="submission" date="2023-05" db="EMBL/GenBank/DDBJ databases">
        <authorList>
            <person name="Smith C.H."/>
        </authorList>
    </citation>
    <scope>NUCLEOTIDE SEQUENCE</scope>
    <source>
        <strain evidence="1">CHS0354</strain>
        <tissue evidence="1">Mantle</tissue>
    </source>
</reference>
<dbReference type="Pfam" id="PF15882">
    <property type="entry name" value="DUF4735"/>
    <property type="match status" value="1"/>
</dbReference>
<dbReference type="AlphaFoldDB" id="A0AAE0W2Q8"/>
<reference evidence="1" key="2">
    <citation type="journal article" date="2021" name="Genome Biol. Evol.">
        <title>Developing a high-quality reference genome for a parasitic bivalve with doubly uniparental inheritance (Bivalvia: Unionida).</title>
        <authorList>
            <person name="Smith C.H."/>
        </authorList>
    </citation>
    <scope>NUCLEOTIDE SEQUENCE</scope>
    <source>
        <strain evidence="1">CHS0354</strain>
        <tissue evidence="1">Mantle</tissue>
    </source>
</reference>
<gene>
    <name evidence="1" type="ORF">CHS0354_029232</name>
</gene>
<name>A0AAE0W2Q8_9BIVA</name>
<sequence length="317" mass="36604">GQLISALDECEKRSFDEKLLLLLKNMVSKLEDTCSKALPYVEQIDAKYFKRFEDVIAKPYILPYNPTMLHPLPGFHVGFKTDYDEERGDACYSRIMGTFLEGNNPVPKCNITEDCLAYMTQNNTAQYFITHQLLYFITVEHVGCSEAVQEFIGSRNIFDIERDFCAKIYPEAQSLVTNGNVDALKKDLFLEQVDLCGSLGFVNFMNTDWIRMVLRWPDRREGCFKWNLNQVYEIDDEILQKLEQAEGHTLSPSDIKNFQHEAEAGFQKQYQSTFSGNRRSMRKLLREKTMTDGCLSHTSGLGFSAFSVYLRYLLLNL</sequence>
<protein>
    <submittedName>
        <fullName evidence="1">Uncharacterized protein</fullName>
    </submittedName>
</protein>
<evidence type="ECO:0000313" key="2">
    <source>
        <dbReference type="Proteomes" id="UP001195483"/>
    </source>
</evidence>
<comment type="caution">
    <text evidence="1">The sequence shown here is derived from an EMBL/GenBank/DDBJ whole genome shotgun (WGS) entry which is preliminary data.</text>
</comment>
<keyword evidence="2" id="KW-1185">Reference proteome</keyword>
<organism evidence="1 2">
    <name type="scientific">Potamilus streckersoni</name>
    <dbReference type="NCBI Taxonomy" id="2493646"/>
    <lineage>
        <taxon>Eukaryota</taxon>
        <taxon>Metazoa</taxon>
        <taxon>Spiralia</taxon>
        <taxon>Lophotrochozoa</taxon>
        <taxon>Mollusca</taxon>
        <taxon>Bivalvia</taxon>
        <taxon>Autobranchia</taxon>
        <taxon>Heteroconchia</taxon>
        <taxon>Palaeoheterodonta</taxon>
        <taxon>Unionida</taxon>
        <taxon>Unionoidea</taxon>
        <taxon>Unionidae</taxon>
        <taxon>Ambleminae</taxon>
        <taxon>Lampsilini</taxon>
        <taxon>Potamilus</taxon>
    </lineage>
</organism>
<dbReference type="GO" id="GO:0016020">
    <property type="term" value="C:membrane"/>
    <property type="evidence" value="ECO:0007669"/>
    <property type="project" value="TreeGrafter"/>
</dbReference>
<feature type="non-terminal residue" evidence="1">
    <location>
        <position position="317"/>
    </location>
</feature>
<dbReference type="EMBL" id="JAEAOA010001753">
    <property type="protein sequence ID" value="KAK3598322.1"/>
    <property type="molecule type" value="Genomic_DNA"/>
</dbReference>
<accession>A0AAE0W2Q8</accession>
<dbReference type="InterPro" id="IPR031751">
    <property type="entry name" value="DUF4735"/>
</dbReference>
<dbReference type="Proteomes" id="UP001195483">
    <property type="component" value="Unassembled WGS sequence"/>
</dbReference>